<keyword evidence="7" id="KW-1185">Reference proteome</keyword>
<comment type="caution">
    <text evidence="6">The sequence shown here is derived from an EMBL/GenBank/DDBJ whole genome shotgun (WGS) entry which is preliminary data.</text>
</comment>
<dbReference type="GO" id="GO:0046872">
    <property type="term" value="F:metal ion binding"/>
    <property type="evidence" value="ECO:0007669"/>
    <property type="project" value="UniProtKB-KW"/>
</dbReference>
<feature type="compositionally biased region" description="Low complexity" evidence="4">
    <location>
        <begin position="93"/>
        <end position="120"/>
    </location>
</feature>
<dbReference type="OrthoDB" id="1112565at2759"/>
<feature type="compositionally biased region" description="Low complexity" evidence="4">
    <location>
        <begin position="336"/>
        <end position="355"/>
    </location>
</feature>
<name>M3JDL8_CANMX</name>
<feature type="region of interest" description="Disordered" evidence="4">
    <location>
        <begin position="45"/>
        <end position="586"/>
    </location>
</feature>
<dbReference type="CDD" id="cd09397">
    <property type="entry name" value="LIM1_UF1"/>
    <property type="match status" value="1"/>
</dbReference>
<feature type="compositionally biased region" description="Polar residues" evidence="4">
    <location>
        <begin position="121"/>
        <end position="133"/>
    </location>
</feature>
<keyword evidence="1 3" id="KW-0479">Metal-binding</keyword>
<dbReference type="EMBL" id="AOGT01000307">
    <property type="protein sequence ID" value="EMG50293.1"/>
    <property type="molecule type" value="Genomic_DNA"/>
</dbReference>
<dbReference type="Pfam" id="PF00412">
    <property type="entry name" value="LIM"/>
    <property type="match status" value="1"/>
</dbReference>
<dbReference type="eggNOG" id="KOG1703">
    <property type="taxonomic scope" value="Eukaryota"/>
</dbReference>
<gene>
    <name evidence="6" type="ORF">G210_4670</name>
</gene>
<accession>M3JDL8</accession>
<organism evidence="6 7">
    <name type="scientific">Candida maltosa (strain Xu316)</name>
    <name type="common">Yeast</name>
    <dbReference type="NCBI Taxonomy" id="1245528"/>
    <lineage>
        <taxon>Eukaryota</taxon>
        <taxon>Fungi</taxon>
        <taxon>Dikarya</taxon>
        <taxon>Ascomycota</taxon>
        <taxon>Saccharomycotina</taxon>
        <taxon>Pichiomycetes</taxon>
        <taxon>Debaryomycetaceae</taxon>
        <taxon>Candida/Lodderomyces clade</taxon>
        <taxon>Candida</taxon>
    </lineage>
</organism>
<dbReference type="OMA" id="PQMMSFP"/>
<evidence type="ECO:0000256" key="2">
    <source>
        <dbReference type="ARBA" id="ARBA00022833"/>
    </source>
</evidence>
<feature type="compositionally biased region" description="Low complexity" evidence="4">
    <location>
        <begin position="52"/>
        <end position="65"/>
    </location>
</feature>
<dbReference type="PROSITE" id="PS00478">
    <property type="entry name" value="LIM_DOMAIN_1"/>
    <property type="match status" value="1"/>
</dbReference>
<dbReference type="AlphaFoldDB" id="M3JDL8"/>
<feature type="compositionally biased region" description="Polar residues" evidence="4">
    <location>
        <begin position="270"/>
        <end position="296"/>
    </location>
</feature>
<feature type="compositionally biased region" description="Acidic residues" evidence="4">
    <location>
        <begin position="769"/>
        <end position="781"/>
    </location>
</feature>
<feature type="compositionally biased region" description="Pro residues" evidence="4">
    <location>
        <begin position="402"/>
        <end position="416"/>
    </location>
</feature>
<dbReference type="GO" id="GO:0030695">
    <property type="term" value="F:GTPase regulator activity"/>
    <property type="evidence" value="ECO:0007669"/>
    <property type="project" value="UniProtKB-ARBA"/>
</dbReference>
<feature type="region of interest" description="Disordered" evidence="4">
    <location>
        <begin position="1"/>
        <end position="28"/>
    </location>
</feature>
<dbReference type="SMART" id="SM00132">
    <property type="entry name" value="LIM"/>
    <property type="match status" value="2"/>
</dbReference>
<evidence type="ECO:0000256" key="3">
    <source>
        <dbReference type="PROSITE-ProRule" id="PRU00125"/>
    </source>
</evidence>
<evidence type="ECO:0000256" key="4">
    <source>
        <dbReference type="SAM" id="MobiDB-lite"/>
    </source>
</evidence>
<dbReference type="HOGENOM" id="CLU_291861_0_0_1"/>
<feature type="region of interest" description="Disordered" evidence="4">
    <location>
        <begin position="762"/>
        <end position="791"/>
    </location>
</feature>
<evidence type="ECO:0000313" key="7">
    <source>
        <dbReference type="Proteomes" id="UP000011777"/>
    </source>
</evidence>
<dbReference type="SUPFAM" id="SSF57716">
    <property type="entry name" value="Glucocorticoid receptor-like (DNA-binding domain)"/>
    <property type="match status" value="1"/>
</dbReference>
<feature type="compositionally biased region" description="Polar residues" evidence="4">
    <location>
        <begin position="422"/>
        <end position="440"/>
    </location>
</feature>
<evidence type="ECO:0000259" key="5">
    <source>
        <dbReference type="PROSITE" id="PS50023"/>
    </source>
</evidence>
<dbReference type="Proteomes" id="UP000011777">
    <property type="component" value="Unassembled WGS sequence"/>
</dbReference>
<dbReference type="PROSITE" id="PS50023">
    <property type="entry name" value="LIM_DOMAIN_2"/>
    <property type="match status" value="1"/>
</dbReference>
<feature type="compositionally biased region" description="Low complexity" evidence="4">
    <location>
        <begin position="476"/>
        <end position="501"/>
    </location>
</feature>
<dbReference type="InterPro" id="IPR001781">
    <property type="entry name" value="Znf_LIM"/>
</dbReference>
<sequence length="976" mass="109211">MPPQMMSFPTFIRKKEQSPKALDGAFPPFKIEHRYKSVYERAGFDVNKGTGQQQNNNSESRSLSSKKSDPKYQDTASVNSYPKRQQPARDSGSKSATSPTSATSSSNSSKSSKASSVNSNFTNHKTSSHSTLKNGEYHNAYEPPLTNGSSTTSFFNENELKKQQSQPQTSPPPSVQQQEPIREEYRSPPRIPTATGSNDTLQNDHDGADQFDFSPSPSQNRNLKGLKLDLNEEQKDNISDTGSLPGLNKVGSHPDSVSGKSVHSNESKKQAPSPTKAASKSNDIYSQQGYQVSPQSPIGGFPPQQNGAPFDPRRQRHQQHQQNITLGNYPVENMTPAPFHQHQPQPQYPQQQQQRPPYPMTSPQNMAHPPPQPPQPPQQQHFQPQPTRNMSPPTNMYYSPPVQNPYPLARPRPASPKLPMMTLNSSQPSAYRPNSRSNSPGLPPARSQFRPQFGAGPPQQIPYNPQQHPVQLPYHPQRQPQVQSPSQSGFPQTPYQQQQPQQLPPPRSRQPTYSQIRDDKLTSALDEFKHDIESHKQNSPTNSSGDDTPSDPPSALGLSNVHDDIEVESNRFSYGHNNVSAKDPSSQFKNFANQQLAKDGDLNDEYQQFLTSQHHKEVEKDQGLSAQHDAVRQSRLSMVSSIISKDSAYNEEDDAIEKELQRQLESLKMSGSSLDINKVPTFTDVRSMPSANEPVALPEFKIQDVDEAPELEDDFETTKPLSVVSSNVSHEPVEVPEIVQPHQQQQTAPLPYPEKELETFDDTTTNEPQDYDESFAESQDTEETKPLSPKTHSIEQELQSMNFQIQPTTESPSVLIKEVFESFPSGTGPCRSCYQEIDPMAKGSKKAIFSKTGELSGQWHRSCFTCSYDSCSTAFNKHVQCYVFSDKPYCFEHYHILNNSCCKHCNIGIEGECIENELEEKWHLSCLSCGQCGQGIRDDYFVINSQVTCHGCKNNMAGGLSVNDRIEKRRTRIYNV</sequence>
<evidence type="ECO:0000313" key="6">
    <source>
        <dbReference type="EMBL" id="EMG50293.1"/>
    </source>
</evidence>
<dbReference type="STRING" id="1245528.M3JDL8"/>
<keyword evidence="2 3" id="KW-0862">Zinc</keyword>
<proteinExistence type="predicted"/>
<feature type="domain" description="LIM zinc-binding" evidence="5">
    <location>
        <begin position="900"/>
        <end position="959"/>
    </location>
</feature>
<feature type="compositionally biased region" description="Basic and acidic residues" evidence="4">
    <location>
        <begin position="226"/>
        <end position="238"/>
    </location>
</feature>
<dbReference type="Gene3D" id="2.10.110.10">
    <property type="entry name" value="Cysteine Rich Protein"/>
    <property type="match status" value="2"/>
</dbReference>
<feature type="compositionally biased region" description="Polar residues" evidence="4">
    <location>
        <begin position="213"/>
        <end position="222"/>
    </location>
</feature>
<feature type="region of interest" description="Disordered" evidence="4">
    <location>
        <begin position="613"/>
        <end position="632"/>
    </location>
</feature>
<dbReference type="CDD" id="cd08368">
    <property type="entry name" value="LIM"/>
    <property type="match status" value="1"/>
</dbReference>
<feature type="compositionally biased region" description="Pro residues" evidence="4">
    <location>
        <begin position="368"/>
        <end position="377"/>
    </location>
</feature>
<evidence type="ECO:0000256" key="1">
    <source>
        <dbReference type="ARBA" id="ARBA00022723"/>
    </source>
</evidence>
<feature type="compositionally biased region" description="Polar residues" evidence="4">
    <location>
        <begin position="74"/>
        <end position="83"/>
    </location>
</feature>
<protein>
    <recommendedName>
        <fullName evidence="5">LIM zinc-binding domain-containing protein</fullName>
    </recommendedName>
</protein>
<feature type="compositionally biased region" description="Polar residues" evidence="4">
    <location>
        <begin position="146"/>
        <end position="156"/>
    </location>
</feature>
<keyword evidence="3" id="KW-0440">LIM domain</keyword>
<feature type="compositionally biased region" description="Basic and acidic residues" evidence="4">
    <location>
        <begin position="516"/>
        <end position="536"/>
    </location>
</feature>
<feature type="compositionally biased region" description="Polar residues" evidence="4">
    <location>
        <begin position="387"/>
        <end position="397"/>
    </location>
</feature>
<reference evidence="6 7" key="1">
    <citation type="submission" date="2013-02" db="EMBL/GenBank/DDBJ databases">
        <title>Genome sequence of Candida maltosa Xu316, a potential industrial strain for xylitol and ethanol production.</title>
        <authorList>
            <person name="Yu J."/>
            <person name="Wang Q."/>
            <person name="Geng X."/>
            <person name="Bao W."/>
            <person name="He P."/>
            <person name="Cai J."/>
        </authorList>
    </citation>
    <scope>NUCLEOTIDE SEQUENCE [LARGE SCALE GENOMIC DNA]</scope>
    <source>
        <strain evidence="7">Xu316</strain>
    </source>
</reference>
<feature type="compositionally biased region" description="Polar residues" evidence="4">
    <location>
        <begin position="570"/>
        <end position="586"/>
    </location>
</feature>